<reference evidence="2 3" key="1">
    <citation type="journal article" date="2024" name="J. Plant Pathol.">
        <title>Sequence and assembly of the genome of Seiridium unicorne, isolate CBS 538.82, causal agent of cypress canker disease.</title>
        <authorList>
            <person name="Scali E."/>
            <person name="Rocca G.D."/>
            <person name="Danti R."/>
            <person name="Garbelotto M."/>
            <person name="Barberini S."/>
            <person name="Baroncelli R."/>
            <person name="Emiliani G."/>
        </authorList>
    </citation>
    <scope>NUCLEOTIDE SEQUENCE [LARGE SCALE GENOMIC DNA]</scope>
    <source>
        <strain evidence="2 3">BM-138-508</strain>
    </source>
</reference>
<feature type="compositionally biased region" description="Basic and acidic residues" evidence="1">
    <location>
        <begin position="201"/>
        <end position="221"/>
    </location>
</feature>
<evidence type="ECO:0000313" key="3">
    <source>
        <dbReference type="Proteomes" id="UP001408356"/>
    </source>
</evidence>
<dbReference type="EMBL" id="JARVKF010000437">
    <property type="protein sequence ID" value="KAK9413596.1"/>
    <property type="molecule type" value="Genomic_DNA"/>
</dbReference>
<name>A0ABR2UGD9_9PEZI</name>
<evidence type="ECO:0008006" key="4">
    <source>
        <dbReference type="Google" id="ProtNLM"/>
    </source>
</evidence>
<feature type="region of interest" description="Disordered" evidence="1">
    <location>
        <begin position="185"/>
        <end position="221"/>
    </location>
</feature>
<accession>A0ABR2UGD9</accession>
<comment type="caution">
    <text evidence="2">The sequence shown here is derived from an EMBL/GenBank/DDBJ whole genome shotgun (WGS) entry which is preliminary data.</text>
</comment>
<keyword evidence="3" id="KW-1185">Reference proteome</keyword>
<organism evidence="2 3">
    <name type="scientific">Seiridium unicorne</name>
    <dbReference type="NCBI Taxonomy" id="138068"/>
    <lineage>
        <taxon>Eukaryota</taxon>
        <taxon>Fungi</taxon>
        <taxon>Dikarya</taxon>
        <taxon>Ascomycota</taxon>
        <taxon>Pezizomycotina</taxon>
        <taxon>Sordariomycetes</taxon>
        <taxon>Xylariomycetidae</taxon>
        <taxon>Amphisphaeriales</taxon>
        <taxon>Sporocadaceae</taxon>
        <taxon>Seiridium</taxon>
    </lineage>
</organism>
<dbReference type="Proteomes" id="UP001408356">
    <property type="component" value="Unassembled WGS sequence"/>
</dbReference>
<protein>
    <recommendedName>
        <fullName evidence="4">F-box domain-containing protein</fullName>
    </recommendedName>
</protein>
<gene>
    <name evidence="2" type="ORF">SUNI508_11805</name>
</gene>
<evidence type="ECO:0000256" key="1">
    <source>
        <dbReference type="SAM" id="MobiDB-lite"/>
    </source>
</evidence>
<evidence type="ECO:0000313" key="2">
    <source>
        <dbReference type="EMBL" id="KAK9413596.1"/>
    </source>
</evidence>
<proteinExistence type="predicted"/>
<sequence>MISDGPGAGQDASQDHHHISDLEDAAGENLDNSRNRLEESAGTSSSLLENLPAELRTLLLSSMPDLPTLRSIVHASPVLHAQYRYDRNSILRACLDRELDGFFTDAYATVKSRVAEIGSPRTDEAITGFLDTYQAWLSGATAIPDIKSIKTSRISWLAAYHISVARPLARMYSKWALTNLRKAVSSPAGQDGVGAPTATGKEGEEKEEQESKEIETAASECNHDTELSRCEEIRIYRALYRYDTYYHLFGQNHGRRHGSFRHHEIHELFFSLFDPWEAEAIGCIDIFVRHKYEDIFNQIKKDLDPKNDRFRQENGVYNPEGSYDLVIEHDDYMDGTVARGLKMTVRLLAIDDHQKLVSKMERCLTHFHYLDSPLGQVLGSMAQNDRREMSINFPNTRDEAEQRQDSIKFVGDDVPPVGPPIAWVHLWGGKYVNIYGDYVPEPARQWGYVMWDERRWNDLGAIDLVARQWKTSYDLIEEIEMDYNWRPVGY</sequence>